<dbReference type="EMBL" id="LT859958">
    <property type="protein sequence ID" value="SMX53752.1"/>
    <property type="molecule type" value="Genomic_DNA"/>
</dbReference>
<protein>
    <submittedName>
        <fullName evidence="2">Uncharacterized protein</fullName>
    </submittedName>
</protein>
<feature type="transmembrane region" description="Helical" evidence="1">
    <location>
        <begin position="157"/>
        <end position="178"/>
    </location>
</feature>
<evidence type="ECO:0000313" key="2">
    <source>
        <dbReference type="EMBL" id="SMX53752.1"/>
    </source>
</evidence>
<dbReference type="AlphaFoldDB" id="A0A1Y6K234"/>
<proteinExistence type="predicted"/>
<name>A0A1Y6K234_9CHLR</name>
<dbReference type="Proteomes" id="UP000195514">
    <property type="component" value="Chromosome I"/>
</dbReference>
<dbReference type="KEGG" id="abat:CFX1CAM_0687"/>
<accession>A0A1Y6K234</accession>
<keyword evidence="1" id="KW-0472">Membrane</keyword>
<feature type="transmembrane region" description="Helical" evidence="1">
    <location>
        <begin position="85"/>
        <end position="105"/>
    </location>
</feature>
<sequence>MLTKLSLWLMKISTPLLALICLALFLVFSALVLPDQTAKAETYSAELGSPDTSLFYTAADLYRMAEGYGAHGRAAYIRARFTFDLIFPLVYTAFLVTAISFLTKFSNLSGSLWARVNLLPITGMVFDFLENISASIVVSRHPQRTAVIDSLAGIFTLFKWVFLAASFLVLVVLAVFSWRRKTRFNNK</sequence>
<keyword evidence="1" id="KW-1133">Transmembrane helix</keyword>
<evidence type="ECO:0000256" key="1">
    <source>
        <dbReference type="SAM" id="Phobius"/>
    </source>
</evidence>
<dbReference type="OrthoDB" id="3727008at2"/>
<organism evidence="2 3">
    <name type="scientific">Candidatus Brevifilum fermentans</name>
    <dbReference type="NCBI Taxonomy" id="1986204"/>
    <lineage>
        <taxon>Bacteria</taxon>
        <taxon>Bacillati</taxon>
        <taxon>Chloroflexota</taxon>
        <taxon>Anaerolineae</taxon>
        <taxon>Anaerolineales</taxon>
        <taxon>Anaerolineaceae</taxon>
        <taxon>Candidatus Brevifilum</taxon>
    </lineage>
</organism>
<evidence type="ECO:0000313" key="3">
    <source>
        <dbReference type="Proteomes" id="UP000195514"/>
    </source>
</evidence>
<reference evidence="3" key="1">
    <citation type="submission" date="2017-05" db="EMBL/GenBank/DDBJ databases">
        <authorList>
            <person name="Kirkegaard R."/>
            <person name="Mcilroy J S."/>
        </authorList>
    </citation>
    <scope>NUCLEOTIDE SEQUENCE [LARGE SCALE GENOMIC DNA]</scope>
</reference>
<dbReference type="RefSeq" id="WP_087861672.1">
    <property type="nucleotide sequence ID" value="NZ_LT859958.1"/>
</dbReference>
<keyword evidence="1" id="KW-0812">Transmembrane</keyword>
<keyword evidence="3" id="KW-1185">Reference proteome</keyword>
<gene>
    <name evidence="2" type="ORF">CFX1CAM_0687</name>
</gene>